<dbReference type="Pfam" id="PF00873">
    <property type="entry name" value="ACR_tran"/>
    <property type="match status" value="1"/>
</dbReference>
<feature type="transmembrane region" description="Helical" evidence="1">
    <location>
        <begin position="362"/>
        <end position="381"/>
    </location>
</feature>
<comment type="caution">
    <text evidence="2">The sequence shown here is derived from an EMBL/GenBank/DDBJ whole genome shotgun (WGS) entry which is preliminary data.</text>
</comment>
<dbReference type="InterPro" id="IPR027463">
    <property type="entry name" value="AcrB_DN_DC_subdom"/>
</dbReference>
<feature type="transmembrane region" description="Helical" evidence="1">
    <location>
        <begin position="21"/>
        <end position="41"/>
    </location>
</feature>
<dbReference type="SUPFAM" id="SSF82866">
    <property type="entry name" value="Multidrug efflux transporter AcrB transmembrane domain"/>
    <property type="match status" value="2"/>
</dbReference>
<dbReference type="Gene3D" id="3.30.70.1320">
    <property type="entry name" value="Multidrug efflux transporter AcrB pore domain like"/>
    <property type="match status" value="1"/>
</dbReference>
<sequence length="1047" mass="114698">MKALPTTKHKGIIAWFSSNSVAANLLMLFIIAAGFASVFFIKIQVFPEFETRMITASMAYPGAAPEEVELAIVVPMEEAIQGLSGINRINSTARESSGSMMMEVSGNYDVMELLNEVKSRIDRISTFPDDAERPVVREIEITQPVLQVSIFGNLDDRALKTLAQSIRDDILLLPEVSQAQIQGDRDYEIAIEVSENTLRKYGLTMGQVAAAIRSASIDVPGGAIRTDTGRIQLRTQEQAYTGEEFGNIVLRTNPDGSRLLVRDIATIVDGFVETENFSRFDGNRSLNIQIMATPEQNVLDIDRAVSEYIDRNQGSFPPGVSIDSWGSNAFYLKAQLNMMLGNLLMGAMLVFLVLTTFLRLKIALWVMVGIPISFFGAIFLMPMGPFPVDINMLSLFGLILVLGIVVDDAIITAESIHTEVTRNGHSLDNVITGVKHVAVPATFGVLTTIAAFAPMLLVGGQVAPFFEAIGMVVILCLFFSLIESKLILPSHLAHTRIKKIKPKKASMLERYQHRVAKALSHFTHNVYKPALIKAVTNRYATVALFLTALILSAGLVIGGLVRFEFFPNIPSDFIQASVNMNEGSSYEARNNALERMEQAILSLNEEYPDENPVDHVMVFTNGDSGGEVLVELTKAEERSVDALEIEQRWRARVGTIPGARDVRFFSSTSAGGGSAINLRLMGSNYAQLELAANALERKLGAYTGVFDVTNSYSRGGDEIRLNIKPNAEQLGLNATNLGTQVRQAFYGEEAQRLLRGRDELKVMVRYPEADRKSIASLQNMRIRTANGDEVPFSEVAEATVGEGFSTIQRIDRQRTVSVTADVNPEMAQSAAVIRDIMQNFVPELTATYPDVTFGLGGASQEQAELIQRIAVCFLAAMFLIYALLAVPLKSYTQPFIVMAVIPFGFIGALIGHIVFDTTLSMMSLFGLVALAGVIVNDSLILVDFVNRARRDGMSMLEAVVESGTSRFRAILLTSLTTFLGLFPIMFENSMQAQMVIPMTLSLGFGIAFGTVLTLFLIPSLYLILEDLTRLFRSTPAGDPEPIAQPAS</sequence>
<dbReference type="InterPro" id="IPR001036">
    <property type="entry name" value="Acrflvin-R"/>
</dbReference>
<proteinExistence type="predicted"/>
<gene>
    <name evidence="2" type="ORF">LCGC14_0075920</name>
</gene>
<feature type="transmembrane region" description="Helical" evidence="1">
    <location>
        <begin position="998"/>
        <end position="1024"/>
    </location>
</feature>
<dbReference type="AlphaFoldDB" id="A0A0F9VJQ7"/>
<evidence type="ECO:0008006" key="3">
    <source>
        <dbReference type="Google" id="ProtNLM"/>
    </source>
</evidence>
<accession>A0A0F9VJQ7</accession>
<feature type="transmembrane region" description="Helical" evidence="1">
    <location>
        <begin position="865"/>
        <end position="888"/>
    </location>
</feature>
<keyword evidence="1" id="KW-0472">Membrane</keyword>
<feature type="transmembrane region" description="Helical" evidence="1">
    <location>
        <begin position="437"/>
        <end position="457"/>
    </location>
</feature>
<dbReference type="GO" id="GO:0042910">
    <property type="term" value="F:xenobiotic transmembrane transporter activity"/>
    <property type="evidence" value="ECO:0007669"/>
    <property type="project" value="TreeGrafter"/>
</dbReference>
<keyword evidence="1" id="KW-0812">Transmembrane</keyword>
<protein>
    <recommendedName>
        <fullName evidence="3">SSD domain-containing protein</fullName>
    </recommendedName>
</protein>
<reference evidence="2" key="1">
    <citation type="journal article" date="2015" name="Nature">
        <title>Complex archaea that bridge the gap between prokaryotes and eukaryotes.</title>
        <authorList>
            <person name="Spang A."/>
            <person name="Saw J.H."/>
            <person name="Jorgensen S.L."/>
            <person name="Zaremba-Niedzwiedzka K."/>
            <person name="Martijn J."/>
            <person name="Lind A.E."/>
            <person name="van Eijk R."/>
            <person name="Schleper C."/>
            <person name="Guy L."/>
            <person name="Ettema T.J."/>
        </authorList>
    </citation>
    <scope>NUCLEOTIDE SEQUENCE</scope>
</reference>
<dbReference type="Gene3D" id="1.20.1640.10">
    <property type="entry name" value="Multidrug efflux transporter AcrB transmembrane domain"/>
    <property type="match status" value="2"/>
</dbReference>
<feature type="transmembrane region" description="Helical" evidence="1">
    <location>
        <begin position="336"/>
        <end position="355"/>
    </location>
</feature>
<name>A0A0F9VJQ7_9ZZZZ</name>
<feature type="transmembrane region" description="Helical" evidence="1">
    <location>
        <begin position="895"/>
        <end position="915"/>
    </location>
</feature>
<dbReference type="EMBL" id="LAZR01000019">
    <property type="protein sequence ID" value="KKO05321.1"/>
    <property type="molecule type" value="Genomic_DNA"/>
</dbReference>
<feature type="transmembrane region" description="Helical" evidence="1">
    <location>
        <begin position="921"/>
        <end position="946"/>
    </location>
</feature>
<feature type="transmembrane region" description="Helical" evidence="1">
    <location>
        <begin position="967"/>
        <end position="986"/>
    </location>
</feature>
<dbReference type="PANTHER" id="PTHR32063:SF33">
    <property type="entry name" value="RND SUPERFAMILY EFFLUX PUMP PERMEASE COMPONENT"/>
    <property type="match status" value="1"/>
</dbReference>
<dbReference type="SUPFAM" id="SSF82714">
    <property type="entry name" value="Multidrug efflux transporter AcrB TolC docking domain, DN and DC subdomains"/>
    <property type="match status" value="2"/>
</dbReference>
<dbReference type="PANTHER" id="PTHR32063">
    <property type="match status" value="1"/>
</dbReference>
<dbReference type="GO" id="GO:0005886">
    <property type="term" value="C:plasma membrane"/>
    <property type="evidence" value="ECO:0007669"/>
    <property type="project" value="TreeGrafter"/>
</dbReference>
<organism evidence="2">
    <name type="scientific">marine sediment metagenome</name>
    <dbReference type="NCBI Taxonomy" id="412755"/>
    <lineage>
        <taxon>unclassified sequences</taxon>
        <taxon>metagenomes</taxon>
        <taxon>ecological metagenomes</taxon>
    </lineage>
</organism>
<feature type="transmembrane region" description="Helical" evidence="1">
    <location>
        <begin position="539"/>
        <end position="561"/>
    </location>
</feature>
<evidence type="ECO:0000256" key="1">
    <source>
        <dbReference type="SAM" id="Phobius"/>
    </source>
</evidence>
<dbReference type="Gene3D" id="3.30.70.1430">
    <property type="entry name" value="Multidrug efflux transporter AcrB pore domain"/>
    <property type="match status" value="2"/>
</dbReference>
<keyword evidence="1" id="KW-1133">Transmembrane helix</keyword>
<feature type="transmembrane region" description="Helical" evidence="1">
    <location>
        <begin position="463"/>
        <end position="482"/>
    </location>
</feature>
<feature type="transmembrane region" description="Helical" evidence="1">
    <location>
        <begin position="393"/>
        <end position="416"/>
    </location>
</feature>
<dbReference type="PRINTS" id="PR00702">
    <property type="entry name" value="ACRIFLAVINRP"/>
</dbReference>
<dbReference type="Gene3D" id="3.30.2090.10">
    <property type="entry name" value="Multidrug efflux transporter AcrB TolC docking domain, DN and DC subdomains"/>
    <property type="match status" value="2"/>
</dbReference>
<dbReference type="SUPFAM" id="SSF82693">
    <property type="entry name" value="Multidrug efflux transporter AcrB pore domain, PN1, PN2, PC1 and PC2 subdomains"/>
    <property type="match status" value="3"/>
</dbReference>
<evidence type="ECO:0000313" key="2">
    <source>
        <dbReference type="EMBL" id="KKO05321.1"/>
    </source>
</evidence>
<dbReference type="Gene3D" id="3.30.70.1440">
    <property type="entry name" value="Multidrug efflux transporter AcrB pore domain"/>
    <property type="match status" value="1"/>
</dbReference>